<protein>
    <recommendedName>
        <fullName evidence="5">Transmembrane protein</fullName>
    </recommendedName>
</protein>
<evidence type="ECO:0000313" key="3">
    <source>
        <dbReference type="EMBL" id="HIU23318.1"/>
    </source>
</evidence>
<dbReference type="EMBL" id="DVMQ01000001">
    <property type="protein sequence ID" value="HIU23318.1"/>
    <property type="molecule type" value="Genomic_DNA"/>
</dbReference>
<keyword evidence="2" id="KW-1133">Transmembrane helix</keyword>
<organism evidence="3 4">
    <name type="scientific">Candidatus Coprovicinus avistercoris</name>
    <dbReference type="NCBI Taxonomy" id="2840754"/>
    <lineage>
        <taxon>Bacteria</taxon>
        <taxon>Bacillati</taxon>
        <taxon>Actinomycetota</taxon>
        <taxon>Coriobacteriia</taxon>
        <taxon>Coriobacteriales</taxon>
        <taxon>Coriobacteriaceae</taxon>
        <taxon>Coriobacteriaceae incertae sedis</taxon>
        <taxon>Candidatus Coprovicinus</taxon>
    </lineage>
</organism>
<comment type="caution">
    <text evidence="3">The sequence shown here is derived from an EMBL/GenBank/DDBJ whole genome shotgun (WGS) entry which is preliminary data.</text>
</comment>
<evidence type="ECO:0008006" key="5">
    <source>
        <dbReference type="Google" id="ProtNLM"/>
    </source>
</evidence>
<sequence length="187" mass="20778">MKRTATIVNLCFWLVVTLVSCVIFGLSRSSQTSPELAALSIVAAPCIACGIGAVLGCVVALVYRIVLRRWVRWIVRLAELILLVWFVISFFSMPAVSEGVALPPFVLSVLFHSFPMLFVLWGFACGFAFAPVAATKKKSIVERLYRASPFSKDDSPRKNAWQREKNQEVSESTHKSLASDHNKQDTL</sequence>
<feature type="transmembrane region" description="Helical" evidence="2">
    <location>
        <begin position="113"/>
        <end position="134"/>
    </location>
</feature>
<evidence type="ECO:0000256" key="2">
    <source>
        <dbReference type="SAM" id="Phobius"/>
    </source>
</evidence>
<keyword evidence="2" id="KW-0472">Membrane</keyword>
<evidence type="ECO:0000256" key="1">
    <source>
        <dbReference type="SAM" id="MobiDB-lite"/>
    </source>
</evidence>
<dbReference type="Proteomes" id="UP000824078">
    <property type="component" value="Unassembled WGS sequence"/>
</dbReference>
<dbReference type="AlphaFoldDB" id="A0A9D1L4U0"/>
<evidence type="ECO:0000313" key="4">
    <source>
        <dbReference type="Proteomes" id="UP000824078"/>
    </source>
</evidence>
<name>A0A9D1L4U0_9ACTN</name>
<reference evidence="3" key="1">
    <citation type="submission" date="2020-10" db="EMBL/GenBank/DDBJ databases">
        <authorList>
            <person name="Gilroy R."/>
        </authorList>
    </citation>
    <scope>NUCLEOTIDE SEQUENCE</scope>
    <source>
        <strain evidence="3">ChiHjej12B11-29160</strain>
    </source>
</reference>
<keyword evidence="2" id="KW-0812">Transmembrane</keyword>
<proteinExistence type="predicted"/>
<feature type="region of interest" description="Disordered" evidence="1">
    <location>
        <begin position="149"/>
        <end position="187"/>
    </location>
</feature>
<feature type="transmembrane region" description="Helical" evidence="2">
    <location>
        <begin position="7"/>
        <end position="26"/>
    </location>
</feature>
<accession>A0A9D1L4U0</accession>
<gene>
    <name evidence="3" type="ORF">IAD17_00080</name>
</gene>
<dbReference type="PROSITE" id="PS51257">
    <property type="entry name" value="PROKAR_LIPOPROTEIN"/>
    <property type="match status" value="1"/>
</dbReference>
<reference evidence="3" key="2">
    <citation type="journal article" date="2021" name="PeerJ">
        <title>Extensive microbial diversity within the chicken gut microbiome revealed by metagenomics and culture.</title>
        <authorList>
            <person name="Gilroy R."/>
            <person name="Ravi A."/>
            <person name="Getino M."/>
            <person name="Pursley I."/>
            <person name="Horton D.L."/>
            <person name="Alikhan N.F."/>
            <person name="Baker D."/>
            <person name="Gharbi K."/>
            <person name="Hall N."/>
            <person name="Watson M."/>
            <person name="Adriaenssens E.M."/>
            <person name="Foster-Nyarko E."/>
            <person name="Jarju S."/>
            <person name="Secka A."/>
            <person name="Antonio M."/>
            <person name="Oren A."/>
            <person name="Chaudhuri R.R."/>
            <person name="La Ragione R."/>
            <person name="Hildebrand F."/>
            <person name="Pallen M.J."/>
        </authorList>
    </citation>
    <scope>NUCLEOTIDE SEQUENCE</scope>
    <source>
        <strain evidence="3">ChiHjej12B11-29160</strain>
    </source>
</reference>
<feature type="transmembrane region" description="Helical" evidence="2">
    <location>
        <begin position="38"/>
        <end position="66"/>
    </location>
</feature>
<feature type="transmembrane region" description="Helical" evidence="2">
    <location>
        <begin position="73"/>
        <end position="93"/>
    </location>
</feature>